<dbReference type="OrthoDB" id="297306at2157"/>
<dbReference type="Proteomes" id="UP000011559">
    <property type="component" value="Unassembled WGS sequence"/>
</dbReference>
<sequence>SQKIVGDEAEVALLDCVRDETLSALEHADSPESFEAAREALLSPFPEGATRSSVREAWNKWRATDDDSALARGLHISRVWDGAGFDLVGLAHDDGEFRPVRYEAKALSGGPVSNVHLSANQISVYRRVCLQPDPEEAWRYRGDWRLVGVLPDESAINLNGHLDELPALLDELDVQGFTHDGIVLRINRRSDDRSSAFQG</sequence>
<feature type="non-terminal residue" evidence="1">
    <location>
        <position position="1"/>
    </location>
</feature>
<evidence type="ECO:0000313" key="2">
    <source>
        <dbReference type="Proteomes" id="UP000011559"/>
    </source>
</evidence>
<organism evidence="1 2">
    <name type="scientific">Haloferax prahovense (strain DSM 18310 / JCM 13924 / TL6)</name>
    <dbReference type="NCBI Taxonomy" id="1227461"/>
    <lineage>
        <taxon>Archaea</taxon>
        <taxon>Methanobacteriati</taxon>
        <taxon>Methanobacteriota</taxon>
        <taxon>Stenosarchaea group</taxon>
        <taxon>Halobacteria</taxon>
        <taxon>Halobacteriales</taxon>
        <taxon>Haloferacaceae</taxon>
        <taxon>Haloferax</taxon>
    </lineage>
</organism>
<dbReference type="EMBL" id="AOLG01000022">
    <property type="protein sequence ID" value="ELZ69382.1"/>
    <property type="molecule type" value="Genomic_DNA"/>
</dbReference>
<evidence type="ECO:0008006" key="3">
    <source>
        <dbReference type="Google" id="ProtNLM"/>
    </source>
</evidence>
<evidence type="ECO:0000313" key="1">
    <source>
        <dbReference type="EMBL" id="ELZ69382.1"/>
    </source>
</evidence>
<proteinExistence type="predicted"/>
<protein>
    <recommendedName>
        <fullName evidence="3">DUF3883 domain-containing protein</fullName>
    </recommendedName>
</protein>
<dbReference type="AlphaFoldDB" id="M0GCW1"/>
<dbReference type="RefSeq" id="WP_008093802.1">
    <property type="nucleotide sequence ID" value="NZ_AOLG01000022.1"/>
</dbReference>
<comment type="caution">
    <text evidence="1">The sequence shown here is derived from an EMBL/GenBank/DDBJ whole genome shotgun (WGS) entry which is preliminary data.</text>
</comment>
<keyword evidence="2" id="KW-1185">Reference proteome</keyword>
<name>M0GCW1_HALPT</name>
<gene>
    <name evidence="1" type="ORF">C457_08945</name>
</gene>
<reference evidence="1 2" key="1">
    <citation type="journal article" date="2014" name="PLoS Genet.">
        <title>Phylogenetically driven sequencing of extremely halophilic archaea reveals strategies for static and dynamic osmo-response.</title>
        <authorList>
            <person name="Becker E.A."/>
            <person name="Seitzer P.M."/>
            <person name="Tritt A."/>
            <person name="Larsen D."/>
            <person name="Krusor M."/>
            <person name="Yao A.I."/>
            <person name="Wu D."/>
            <person name="Madern D."/>
            <person name="Eisen J.A."/>
            <person name="Darling A.E."/>
            <person name="Facciotti M.T."/>
        </authorList>
    </citation>
    <scope>NUCLEOTIDE SEQUENCE [LARGE SCALE GENOMIC DNA]</scope>
    <source>
        <strain evidence="2">DSM 18310 / JCM 13924 / TL6</strain>
    </source>
</reference>
<accession>M0GCW1</accession>